<dbReference type="RefSeq" id="WP_189631156.1">
    <property type="nucleotide sequence ID" value="NZ_BNAG01000004.1"/>
</dbReference>
<protein>
    <recommendedName>
        <fullName evidence="3">YD repeat-containing protein</fullName>
    </recommendedName>
</protein>
<name>A0ABQ3I8K2_9BACT</name>
<organism evidence="1 2">
    <name type="scientific">Roseivirga thermotolerans</name>
    <dbReference type="NCBI Taxonomy" id="1758176"/>
    <lineage>
        <taxon>Bacteria</taxon>
        <taxon>Pseudomonadati</taxon>
        <taxon>Bacteroidota</taxon>
        <taxon>Cytophagia</taxon>
        <taxon>Cytophagales</taxon>
        <taxon>Roseivirgaceae</taxon>
        <taxon>Roseivirga</taxon>
    </lineage>
</organism>
<sequence length="1172" mass="130969">MPKVIPPSPEAASIVGYGNTNVNFYTGSPSFSIPIHTASNKEASLQISLSYTGFGGIKVEEVAPWVGLGWTLNAGGVVSRTIRGRADDEGGGYQTLPPLPDLTTSSSSLTTYQDYADGDLDGEPDEFNYNVNGLSGTFYINKSKQVVEQVKSNVKIVPVFSGHSIIRFEITDTHGLKYVFSEQEVAKSFEMSEAPGAIAAKTNSWYLSSINSAAGEELISLTYYNWSNSGDITWQYALKNVTYGPQSELDLGVVFGQQHMYKSWNYVKPKRIHIIDFKKGKVVFNESNINRQDYRNDYWLDNIQVTDSNNVLIKKFKLEYSYFTATGTAAINSTPTGIGFQGLDTGDHERRLKLDRVIEVGNDGITEKPPYVFTYNSTHYLPSRFSFAQDHWGYYNGQTGNTSPEPVQRVKYYDAASILRLVGFGTANREPSEAHSQAGILTKVSYPTGGYTSFTYGQHEAIHPKLKNDYLQQSYNFQPNGTWHTITVSLINDPYEVLSINADASGTCNIGVEFYNQAGTTYITGQTMTYVGSGMYSHGTKTVTLQPGTYKVRAVKYGCSVVATDNINLQWKNEVAKTNKPVGGLRIEAIVDHDGISSANDVRREFYYNENGDGGTSNSTGRILNAPTYGGQVIHNEEAYAPNVYMKPNGYRRAIQSTYPLMKTNGSEVGYGKVTVRTIGVENIGKTEYYFTTAADYQDLYDGYYYTPLNGETYFTTTAAGTHETFPFPRPDSRDYLRGLLLKQIDYRWTGSTYHKVKEVINTYVSTFNAPADNGSILPWVAFLPTNTQAANGMNYVSIEGAVWKPGAHNHFKRYRFYTGRVDLEKTITRIYDLGSTTNYLETETTNFWDDLPSYYFNVSRVQTKDSEGVTRETRFYYPYDQSSLTGLTTPEINALSAMRNTLNMIAPVIQQEEYVGTTKTSTVRNNFEYFSTPATYLPSSIEVAKGSSALETRLTMHEYDANRNLLSVSKDGGVKYRYLYAYGNAHLPVAQVIGADSNNDIAYTSFEALEKGNWTYSENPYTDVNSPSGKMYYRLSLGSISKTGLSSSKKYKVTFYAKNGVPTLNGVQSSVNGAEANAHGWTYYERVVTGISTLTISSGTAYIDELRLYPIDAQMITYTYEPMVGVTTEVGMNHNILRYQYDKFSRLELIKDWKGHVIKAFDYQYQTTTSY</sequence>
<dbReference type="Proteomes" id="UP000658258">
    <property type="component" value="Unassembled WGS sequence"/>
</dbReference>
<proteinExistence type="predicted"/>
<dbReference type="EMBL" id="BNAG01000004">
    <property type="protein sequence ID" value="GHE72212.1"/>
    <property type="molecule type" value="Genomic_DNA"/>
</dbReference>
<evidence type="ECO:0008006" key="3">
    <source>
        <dbReference type="Google" id="ProtNLM"/>
    </source>
</evidence>
<evidence type="ECO:0000313" key="1">
    <source>
        <dbReference type="EMBL" id="GHE72212.1"/>
    </source>
</evidence>
<accession>A0ABQ3I8K2</accession>
<reference evidence="2" key="1">
    <citation type="journal article" date="2019" name="Int. J. Syst. Evol. Microbiol.">
        <title>The Global Catalogue of Microorganisms (GCM) 10K type strain sequencing project: providing services to taxonomists for standard genome sequencing and annotation.</title>
        <authorList>
            <consortium name="The Broad Institute Genomics Platform"/>
            <consortium name="The Broad Institute Genome Sequencing Center for Infectious Disease"/>
            <person name="Wu L."/>
            <person name="Ma J."/>
        </authorList>
    </citation>
    <scope>NUCLEOTIDE SEQUENCE [LARGE SCALE GENOMIC DNA]</scope>
    <source>
        <strain evidence="2">CGMCC 1.15111</strain>
    </source>
</reference>
<evidence type="ECO:0000313" key="2">
    <source>
        <dbReference type="Proteomes" id="UP000658258"/>
    </source>
</evidence>
<keyword evidence="2" id="KW-1185">Reference proteome</keyword>
<comment type="caution">
    <text evidence="1">The sequence shown here is derived from an EMBL/GenBank/DDBJ whole genome shotgun (WGS) entry which is preliminary data.</text>
</comment>
<gene>
    <name evidence="1" type="ORF">GCM10011340_30550</name>
</gene>